<dbReference type="InterPro" id="IPR036513">
    <property type="entry name" value="STAS_dom_sf"/>
</dbReference>
<proteinExistence type="inferred from homology"/>
<dbReference type="SUPFAM" id="SSF52091">
    <property type="entry name" value="SpoIIaa-like"/>
    <property type="match status" value="1"/>
</dbReference>
<dbReference type="PANTHER" id="PTHR33495">
    <property type="entry name" value="ANTI-SIGMA FACTOR ANTAGONIST TM_1081-RELATED-RELATED"/>
    <property type="match status" value="1"/>
</dbReference>
<evidence type="ECO:0000313" key="4">
    <source>
        <dbReference type="EMBL" id="MBB6217752.1"/>
    </source>
</evidence>
<dbReference type="RefSeq" id="WP_243183410.1">
    <property type="nucleotide sequence ID" value="NZ_JACHEN010000027.1"/>
</dbReference>
<dbReference type="GO" id="GO:0043856">
    <property type="term" value="F:anti-sigma factor antagonist activity"/>
    <property type="evidence" value="ECO:0007669"/>
    <property type="project" value="InterPro"/>
</dbReference>
<dbReference type="AlphaFoldDB" id="A0A841L3P2"/>
<comment type="caution">
    <text evidence="4">The sequence shown here is derived from an EMBL/GenBank/DDBJ whole genome shotgun (WGS) entry which is preliminary data.</text>
</comment>
<evidence type="ECO:0000256" key="2">
    <source>
        <dbReference type="RuleBase" id="RU003749"/>
    </source>
</evidence>
<sequence>MEITMNTHINAEHIVIPRNFSVEEVGKIRSEIYGMFEIGKIHFVIDFQHCEFIDSTGLGVLVGVYKRCMDNRGTLKIIGVHGNVQRVFQLTRLDKVFEIDAH</sequence>
<organism evidence="4 5">
    <name type="scientific">Anaerosolibacter carboniphilus</name>
    <dbReference type="NCBI Taxonomy" id="1417629"/>
    <lineage>
        <taxon>Bacteria</taxon>
        <taxon>Bacillati</taxon>
        <taxon>Bacillota</taxon>
        <taxon>Clostridia</taxon>
        <taxon>Peptostreptococcales</taxon>
        <taxon>Thermotaleaceae</taxon>
        <taxon>Anaerosolibacter</taxon>
    </lineage>
</organism>
<dbReference type="InterPro" id="IPR002645">
    <property type="entry name" value="STAS_dom"/>
</dbReference>
<dbReference type="Gene3D" id="3.30.750.24">
    <property type="entry name" value="STAS domain"/>
    <property type="match status" value="1"/>
</dbReference>
<dbReference type="InterPro" id="IPR003658">
    <property type="entry name" value="Anti-sigma_ant"/>
</dbReference>
<dbReference type="CDD" id="cd07043">
    <property type="entry name" value="STAS_anti-anti-sigma_factors"/>
    <property type="match status" value="1"/>
</dbReference>
<evidence type="ECO:0000256" key="1">
    <source>
        <dbReference type="ARBA" id="ARBA00009013"/>
    </source>
</evidence>
<keyword evidence="5" id="KW-1185">Reference proteome</keyword>
<evidence type="ECO:0000313" key="5">
    <source>
        <dbReference type="Proteomes" id="UP000579281"/>
    </source>
</evidence>
<name>A0A841L3P2_9FIRM</name>
<protein>
    <recommendedName>
        <fullName evidence="2">Anti-sigma factor antagonist</fullName>
    </recommendedName>
</protein>
<accession>A0A841L3P2</accession>
<dbReference type="PANTHER" id="PTHR33495:SF2">
    <property type="entry name" value="ANTI-SIGMA FACTOR ANTAGONIST TM_1081-RELATED"/>
    <property type="match status" value="1"/>
</dbReference>
<dbReference type="NCBIfam" id="TIGR00377">
    <property type="entry name" value="ant_ant_sig"/>
    <property type="match status" value="1"/>
</dbReference>
<dbReference type="PROSITE" id="PS50801">
    <property type="entry name" value="STAS"/>
    <property type="match status" value="1"/>
</dbReference>
<comment type="similarity">
    <text evidence="1 2">Belongs to the anti-sigma-factor antagonist family.</text>
</comment>
<dbReference type="EMBL" id="JACHEN010000027">
    <property type="protein sequence ID" value="MBB6217752.1"/>
    <property type="molecule type" value="Genomic_DNA"/>
</dbReference>
<feature type="domain" description="STAS" evidence="3">
    <location>
        <begin position="43"/>
        <end position="102"/>
    </location>
</feature>
<dbReference type="Proteomes" id="UP000579281">
    <property type="component" value="Unassembled WGS sequence"/>
</dbReference>
<reference evidence="4 5" key="1">
    <citation type="submission" date="2020-08" db="EMBL/GenBank/DDBJ databases">
        <title>Genomic Encyclopedia of Type Strains, Phase IV (KMG-IV): sequencing the most valuable type-strain genomes for metagenomic binning, comparative biology and taxonomic classification.</title>
        <authorList>
            <person name="Goeker M."/>
        </authorList>
    </citation>
    <scope>NUCLEOTIDE SEQUENCE [LARGE SCALE GENOMIC DNA]</scope>
    <source>
        <strain evidence="4 5">DSM 103526</strain>
    </source>
</reference>
<gene>
    <name evidence="4" type="ORF">HNQ80_003875</name>
</gene>
<evidence type="ECO:0000259" key="3">
    <source>
        <dbReference type="PROSITE" id="PS50801"/>
    </source>
</evidence>
<dbReference type="Pfam" id="PF01740">
    <property type="entry name" value="STAS"/>
    <property type="match status" value="1"/>
</dbReference>